<evidence type="ECO:0000313" key="1">
    <source>
        <dbReference type="EMBL" id="BAO05079.1"/>
    </source>
</evidence>
<gene>
    <name evidence="1" type="ORF">CBO05P2_054</name>
</gene>
<dbReference type="AlphaFoldDB" id="A0A060N9S5"/>
<accession>A0A060N9S5</accession>
<dbReference type="HOGENOM" id="CLU_1728152_0_0_9"/>
<dbReference type="Proteomes" id="UP000054164">
    <property type="component" value="Unassembled WGS sequence"/>
</dbReference>
<dbReference type="Gene3D" id="3.40.50.450">
    <property type="match status" value="1"/>
</dbReference>
<sequence length="151" mass="17721">MNITFSMLADSKRQSIDWSKVISQIRTLTKTVIREDGVNTFVCPCNNNYEVILFDTIIQTGKKFNAKFILTPYRNIEETISSKTKYLYTNIQREVDMIHPIQSASILLQRSKYLLLFGETNINKYKKIINFCKKNNKQLIFLDSDYLFVNI</sequence>
<dbReference type="EMBL" id="BA000059">
    <property type="protein sequence ID" value="BAO05079.1"/>
    <property type="molecule type" value="Genomic_DNA"/>
</dbReference>
<dbReference type="SUPFAM" id="SSF102405">
    <property type="entry name" value="MCP/YpsA-like"/>
    <property type="match status" value="1"/>
</dbReference>
<organism evidence="1">
    <name type="scientific">Clostridium botulinum B str. Osaka05</name>
    <dbReference type="NCBI Taxonomy" id="1407017"/>
    <lineage>
        <taxon>Bacteria</taxon>
        <taxon>Bacillati</taxon>
        <taxon>Bacillota</taxon>
        <taxon>Clostridia</taxon>
        <taxon>Eubacteriales</taxon>
        <taxon>Clostridiaceae</taxon>
        <taxon>Clostridium</taxon>
    </lineage>
</organism>
<protein>
    <submittedName>
        <fullName evidence="1">Uncharacterized protein</fullName>
    </submittedName>
</protein>
<proteinExistence type="predicted"/>
<name>A0A060N9S5_CLOBO</name>
<dbReference type="RefSeq" id="WP_030032221.1">
    <property type="nucleotide sequence ID" value="NZ_BA000059.1"/>
</dbReference>
<reference evidence="1" key="1">
    <citation type="submission" date="2013-10" db="EMBL/GenBank/DDBJ databases">
        <title>Draft genome sequence of Clostridium botulinum type B strain Osaka05.</title>
        <authorList>
            <person name="Sakaguchi Y."/>
            <person name="Hosomi K."/>
            <person name="Uchiyama J."/>
            <person name="Ogura Y."/>
            <person name="Sakaguchi M."/>
            <person name="Kohda T."/>
            <person name="Mukamoto M."/>
            <person name="Misawa N."/>
            <person name="Matsuzaki S."/>
            <person name="Hayashi T."/>
            <person name="Kozaki S."/>
        </authorList>
    </citation>
    <scope>NUCLEOTIDE SEQUENCE</scope>
    <source>
        <strain evidence="1">Osaka05</strain>
    </source>
</reference>